<dbReference type="Proteomes" id="UP001568894">
    <property type="component" value="Unassembled WGS sequence"/>
</dbReference>
<proteinExistence type="predicted"/>
<dbReference type="EMBL" id="JASMRN010000010">
    <property type="protein sequence ID" value="MEZ7516079.1"/>
    <property type="molecule type" value="Genomic_DNA"/>
</dbReference>
<gene>
    <name evidence="1" type="ORF">QO192_12400</name>
</gene>
<dbReference type="RefSeq" id="WP_371571057.1">
    <property type="nucleotide sequence ID" value="NZ_JASMRN010000010.1"/>
</dbReference>
<keyword evidence="2" id="KW-1185">Reference proteome</keyword>
<sequence>MLKPLVYKYHQISKFQSFINYLFLEVVFNNDVLEKNDSYSNDLLIDKYKNILNNVSNEHVYDSLVIIYNICKYLKKVEIKLLRRAVHNNNKIELLCSGKETPITYREINKIDNDLSIELKKIFGRLYKYVINLQPVYSKYGKKDEFYKLIIDTETVCHCCGVGTMLNIYQGPVGALDHYFPINHYPFTSINFVNLMPICDICNSKYKTQKDTLFLFKTKTKFGIKRTSIRRYKAFFPYSNEYELINVSVQINNNDLNNLSENDISIDYLLENKDEEILNWERLFKVSETHKANLLGNESREYINQQFDIINGLGVDFNTYFNLINNNLFYDKNFIRLPYLREFNRITSR</sequence>
<evidence type="ECO:0000313" key="1">
    <source>
        <dbReference type="EMBL" id="MEZ7516079.1"/>
    </source>
</evidence>
<protein>
    <recommendedName>
        <fullName evidence="3">HNH endonuclease</fullName>
    </recommendedName>
</protein>
<reference evidence="1 2" key="1">
    <citation type="submission" date="2023-05" db="EMBL/GenBank/DDBJ databases">
        <title>Adaptations of aquatic viruses from atmosphere-close ecosystems of the Central Arctic Ocean.</title>
        <authorList>
            <person name="Rahlff J."/>
            <person name="Holmfeldt K."/>
        </authorList>
    </citation>
    <scope>NUCLEOTIDE SEQUENCE [LARGE SCALE GENOMIC DNA]</scope>
    <source>
        <strain evidence="1 2">Arc14</strain>
    </source>
</reference>
<accession>A0ABV4KHT5</accession>
<comment type="caution">
    <text evidence="1">The sequence shown here is derived from an EMBL/GenBank/DDBJ whole genome shotgun (WGS) entry which is preliminary data.</text>
</comment>
<name>A0ABV4KHT5_9FLAO</name>
<evidence type="ECO:0008006" key="3">
    <source>
        <dbReference type="Google" id="ProtNLM"/>
    </source>
</evidence>
<evidence type="ECO:0000313" key="2">
    <source>
        <dbReference type="Proteomes" id="UP001568894"/>
    </source>
</evidence>
<organism evidence="1 2">
    <name type="scientific">Flavobacterium frigidarium</name>
    <dbReference type="NCBI Taxonomy" id="99286"/>
    <lineage>
        <taxon>Bacteria</taxon>
        <taxon>Pseudomonadati</taxon>
        <taxon>Bacteroidota</taxon>
        <taxon>Flavobacteriia</taxon>
        <taxon>Flavobacteriales</taxon>
        <taxon>Flavobacteriaceae</taxon>
        <taxon>Flavobacterium</taxon>
    </lineage>
</organism>